<keyword evidence="7" id="KW-1185">Reference proteome</keyword>
<feature type="region of interest" description="Disordered" evidence="4">
    <location>
        <begin position="357"/>
        <end position="394"/>
    </location>
</feature>
<feature type="compositionally biased region" description="Gly residues" evidence="4">
    <location>
        <begin position="1785"/>
        <end position="1795"/>
    </location>
</feature>
<feature type="compositionally biased region" description="Low complexity" evidence="4">
    <location>
        <begin position="1908"/>
        <end position="1919"/>
    </location>
</feature>
<dbReference type="PANTHER" id="PTHR23193:SF46">
    <property type="entry name" value="NUCLEAR PORE COMPLEX PROTEIN NUP214"/>
    <property type="match status" value="1"/>
</dbReference>
<feature type="compositionally biased region" description="Polar residues" evidence="4">
    <location>
        <begin position="1213"/>
        <end position="1223"/>
    </location>
</feature>
<sequence length="1934" mass="200025">MTYLIIKPFGLEHPSGGTGGEITNYPRREVPLPSQPTHLSVSCDQNLLVVAIKKDGCAHALIYSVPSFVAKNIALVNEVRLSTKVDTSILELTWNPGIPNILAACLSDGSMMAYELKSTGVDISSLPPATQANCFCWSPKGKQLVVGSEAGTLTQYKPDLKAVKNFSPPNLGSGNVAVVNVLWLSNYQFAAVYRDKVNKEERPGLLIVNAPKSGPLSFVNYEDICYSGGELRPPQFYLIHQPLWNILMVASANSMEVGVMGLQEDQISWEQWTQEDAARAELPLSADKQETFPVGLGLDTSTQHEIPWGENQSLTPMPVLHILSHQGVLCLFYAINLRPGAARICLPPEKLPDESGLTLFTTASSGDRAMPAIPGDSTSKSTEQPGLQSGTGLLAQPGLQSSTGLLAQPGLQSGTGLLAQPGLQSGTGLLAQPGLQSGTGLLAQPGLQSGTGLLAQPGLQSGTGLLAQPGLQSGTGLLAQPGLQSGTGLLAQPGLQSGTGLLAQPGLQSSTGLLAQPGLQSGTGLLAQPGLQSGTGLLAQPVSQSGTGLIQSGLQIGTGLTQPGLQSGTTLTQSGLQSGTVLASEDAGIGGLQLNLTQNTSKPSNTFGFGSALSSAPASGFGSAVVTSPSTTFGGGLAGFATPKSTPSMAGLGLGFTGTPTTSFSTAVSTQQSINFSSPAAATKPSFNFLSTSTTATTTSAGSLKPAQPQAAANFTFAVPAVTSTPIAAETSKPAAVPQMPNVAVKASANFQISSSTPSVQSSEQTVTITKVPPAPPKSEAPAMDTKQATPVTKPAVNNSVFYNAINEEVVHFGRELAELRARISGISVQVGTEEEKKMLCQKVEVMDNFWRELKDTTQALSVEIHSLKSVLMEAFAWTEEAKSRAQQLTSPMYIHLARSQALDPVSARYAANIKDLVYYVENQLRQVNEQLDSNWLEFQESCKPNVNPLTELLLSSTPTALEHSRPRGSFPFLPPLSTFLFLVLTCYGTKIVLQWLKEGKLVINKISQLDPMDLSTNSRNKMHIPSLEAVYQAMVVQNNILNKQRAIMADIAHRAQEQGRNTQIPLISSAVLARVRDKEAGQLLKGETELSRLAENLVKMKLGTADVPVMSSTRCRRLGRKKESLLREMLSQSTVMRVCPTKPLRSTSGGISTGKPILSRVSESVVSKNASKLSSGIALTDPRTISASAPTATATSGSNKQDPSPPQGSLFLFNSSKPTELDSTSKNYAGRFLSFRYKASPIEQRNSFQHNCGSIQWDICTSSRFRFTSNKPSVAASTPIQKSPLMSLDSIVAGIGNESSPLKSSMKTAVSDTKPVPSTVASSATFSFSSVSLSQSQQGGSVLGKVEEPKKPAETFKFSVSASPFSSVATSSTAAEVPQSPSVNLKTPFLTTFGTQNAQGASPPQTNIFGGVDAPKQPAPVTSSAASIFAQATPMFGSLATGSGSIFGTTPTTSAASAPVFSKQSTDAAQAAVTKSASESSQEKEPVSKDPIVATTTSTPAENLFSQSTSLFGNLSMSSGVSSSKPVGSIFGGTDTGFSFGKPSTNTEDNKAEQTTTDVTETEGKKSESPAKETPPAASNTPTPSLFPQLSATSADKAEVSESQPVTTTTAAFGATTAFGFSQTKPLFGSVATPPTSTTTTLTTSSTSTTFSFSLLTTSPSLFSQKTPLFGQPDSSAAPVTTTGNSFFGQPICSPTSFGQSGGSVFGQPAATTAAKTNIFGQAVPTTTTTPSVFGQGSTTTTQSIFGQASSTTPSLFGQAPAAGSSFLGGGTTGGFGSKPTFGQSGGSLFGQSGSTGFGTSGGSIFGGGTSGTSIFGGGTGSTPSGNLFQPSTGGSIFGGNTSPSSGASTGGAFSSGMGQSISQSGFGSPTAFQSKPVGFGSTTGQQSSTFESLASQNTMTFGNLAQTQSQGFGSQTQPVFGAQSQQQSTTFG</sequence>
<feature type="compositionally biased region" description="Low complexity" evidence="4">
    <location>
        <begin position="1840"/>
        <end position="1870"/>
    </location>
</feature>
<keyword evidence="2" id="KW-0813">Transport</keyword>
<feature type="region of interest" description="Disordered" evidence="4">
    <location>
        <begin position="1816"/>
        <end position="1891"/>
    </location>
</feature>
<organism evidence="6 7">
    <name type="scientific">Periplaneta americana</name>
    <name type="common">American cockroach</name>
    <name type="synonym">Blatta americana</name>
    <dbReference type="NCBI Taxonomy" id="6978"/>
    <lineage>
        <taxon>Eukaryota</taxon>
        <taxon>Metazoa</taxon>
        <taxon>Ecdysozoa</taxon>
        <taxon>Arthropoda</taxon>
        <taxon>Hexapoda</taxon>
        <taxon>Insecta</taxon>
        <taxon>Pterygota</taxon>
        <taxon>Neoptera</taxon>
        <taxon>Polyneoptera</taxon>
        <taxon>Dictyoptera</taxon>
        <taxon>Blattodea</taxon>
        <taxon>Blattoidea</taxon>
        <taxon>Blattidae</taxon>
        <taxon>Blattinae</taxon>
        <taxon>Periplaneta</taxon>
    </lineage>
</organism>
<dbReference type="SUPFAM" id="SSF117289">
    <property type="entry name" value="Nucleoporin domain"/>
    <property type="match status" value="1"/>
</dbReference>
<dbReference type="Proteomes" id="UP001148838">
    <property type="component" value="Unassembled WGS sequence"/>
</dbReference>
<feature type="region of interest" description="Disordered" evidence="4">
    <location>
        <begin position="756"/>
        <end position="789"/>
    </location>
</feature>
<dbReference type="Pfam" id="PF16755">
    <property type="entry name" value="Beta-prop_NUP159_NUP214"/>
    <property type="match status" value="1"/>
</dbReference>
<name>A0ABQ8T6W6_PERAM</name>
<feature type="compositionally biased region" description="Polar residues" evidence="4">
    <location>
        <begin position="376"/>
        <end position="391"/>
    </location>
</feature>
<feature type="compositionally biased region" description="Basic and acidic residues" evidence="4">
    <location>
        <begin position="1563"/>
        <end position="1572"/>
    </location>
</feature>
<feature type="compositionally biased region" description="Low complexity" evidence="4">
    <location>
        <begin position="756"/>
        <end position="768"/>
    </location>
</feature>
<feature type="compositionally biased region" description="Low complexity" evidence="4">
    <location>
        <begin position="1575"/>
        <end position="1585"/>
    </location>
</feature>
<dbReference type="PANTHER" id="PTHR23193">
    <property type="entry name" value="NUCLEAR PORE COMPLEX PROTEIN NUP"/>
    <property type="match status" value="1"/>
</dbReference>
<feature type="compositionally biased region" description="Polar residues" evidence="4">
    <location>
        <begin position="1924"/>
        <end position="1934"/>
    </location>
</feature>
<feature type="compositionally biased region" description="Polar residues" evidence="4">
    <location>
        <begin position="1543"/>
        <end position="1560"/>
    </location>
</feature>
<feature type="region of interest" description="Disordered" evidence="4">
    <location>
        <begin position="1903"/>
        <end position="1934"/>
    </location>
</feature>
<feature type="region of interest" description="Disordered" evidence="4">
    <location>
        <begin position="1539"/>
        <end position="1604"/>
    </location>
</feature>
<feature type="compositionally biased region" description="Low complexity" evidence="4">
    <location>
        <begin position="1189"/>
        <end position="1199"/>
    </location>
</feature>
<evidence type="ECO:0000256" key="2">
    <source>
        <dbReference type="ARBA" id="ARBA00022448"/>
    </source>
</evidence>
<evidence type="ECO:0000256" key="1">
    <source>
        <dbReference type="ARBA" id="ARBA00004123"/>
    </source>
</evidence>
<proteinExistence type="predicted"/>
<feature type="compositionally biased region" description="Polar residues" evidence="4">
    <location>
        <begin position="1882"/>
        <end position="1891"/>
    </location>
</feature>
<feature type="region of interest" description="Disordered" evidence="4">
    <location>
        <begin position="1189"/>
        <end position="1223"/>
    </location>
</feature>
<dbReference type="EMBL" id="JAJSOF020000015">
    <property type="protein sequence ID" value="KAJ4442243.1"/>
    <property type="molecule type" value="Genomic_DNA"/>
</dbReference>
<feature type="region of interest" description="Disordered" evidence="4">
    <location>
        <begin position="1473"/>
        <end position="1494"/>
    </location>
</feature>
<comment type="caution">
    <text evidence="6">The sequence shown here is derived from an EMBL/GenBank/DDBJ whole genome shotgun (WGS) entry which is preliminary data.</text>
</comment>
<reference evidence="6 7" key="1">
    <citation type="journal article" date="2022" name="Allergy">
        <title>Genome assembly and annotation of Periplaneta americana reveal a comprehensive cockroach allergen profile.</title>
        <authorList>
            <person name="Wang L."/>
            <person name="Xiong Q."/>
            <person name="Saelim N."/>
            <person name="Wang L."/>
            <person name="Nong W."/>
            <person name="Wan A.T."/>
            <person name="Shi M."/>
            <person name="Liu X."/>
            <person name="Cao Q."/>
            <person name="Hui J.H.L."/>
            <person name="Sookrung N."/>
            <person name="Leung T.F."/>
            <person name="Tungtrongchitr A."/>
            <person name="Tsui S.K.W."/>
        </authorList>
    </citation>
    <scope>NUCLEOTIDE SEQUENCE [LARGE SCALE GENOMIC DNA]</scope>
    <source>
        <strain evidence="6">PWHHKU_190912</strain>
    </source>
</reference>
<evidence type="ECO:0000256" key="3">
    <source>
        <dbReference type="ARBA" id="ARBA00023242"/>
    </source>
</evidence>
<gene>
    <name evidence="6" type="ORF">ANN_12109</name>
</gene>
<evidence type="ECO:0000313" key="6">
    <source>
        <dbReference type="EMBL" id="KAJ4442243.1"/>
    </source>
</evidence>
<accession>A0ABQ8T6W6</accession>
<evidence type="ECO:0000259" key="5">
    <source>
        <dbReference type="Pfam" id="PF16755"/>
    </source>
</evidence>
<protein>
    <recommendedName>
        <fullName evidence="5">Nucleoporin Nup159/Nup146 N-terminal domain-containing protein</fullName>
    </recommendedName>
</protein>
<comment type="subcellular location">
    <subcellularLocation>
        <location evidence="1">Nucleus</location>
    </subcellularLocation>
</comment>
<evidence type="ECO:0000313" key="7">
    <source>
        <dbReference type="Proteomes" id="UP001148838"/>
    </source>
</evidence>
<dbReference type="InterPro" id="IPR026054">
    <property type="entry name" value="Nucleoporin"/>
</dbReference>
<dbReference type="InterPro" id="IPR015943">
    <property type="entry name" value="WD40/YVTN_repeat-like_dom_sf"/>
</dbReference>
<evidence type="ECO:0000256" key="4">
    <source>
        <dbReference type="SAM" id="MobiDB-lite"/>
    </source>
</evidence>
<dbReference type="InterPro" id="IPR039462">
    <property type="entry name" value="Nup159/Nup146_N"/>
</dbReference>
<feature type="region of interest" description="Disordered" evidence="4">
    <location>
        <begin position="1776"/>
        <end position="1795"/>
    </location>
</feature>
<dbReference type="Gene3D" id="2.130.10.10">
    <property type="entry name" value="YVTN repeat-like/Quinoprotein amine dehydrogenase"/>
    <property type="match status" value="1"/>
</dbReference>
<feature type="domain" description="Nucleoporin Nup159/Nup146 N-terminal" evidence="5">
    <location>
        <begin position="27"/>
        <end position="329"/>
    </location>
</feature>
<keyword evidence="3" id="KW-0539">Nucleus</keyword>